<dbReference type="Gene3D" id="3.40.630.30">
    <property type="match status" value="1"/>
</dbReference>
<sequence length="155" mass="17821">MTDIKLRLATLDDLDALEEFEQGVIQYERPFAPQLKPDPIHYYAIEDLIKNDDACFIVAEKEGKLIASGYALIQESSPNKKYRNHVYLGFMYVVPEHRGKGINAMVINYLVDWARVHEISEVVLEVYDANESAKRAYKKIGFEPGLLKMRLNTNI</sequence>
<evidence type="ECO:0000256" key="1">
    <source>
        <dbReference type="ARBA" id="ARBA00022679"/>
    </source>
</evidence>
<keyword evidence="2" id="KW-0012">Acyltransferase</keyword>
<dbReference type="CDD" id="cd04301">
    <property type="entry name" value="NAT_SF"/>
    <property type="match status" value="1"/>
</dbReference>
<evidence type="ECO:0000259" key="3">
    <source>
        <dbReference type="PROSITE" id="PS51186"/>
    </source>
</evidence>
<organism evidence="4 5">
    <name type="scientific">Brumimicrobium aurantiacum</name>
    <dbReference type="NCBI Taxonomy" id="1737063"/>
    <lineage>
        <taxon>Bacteria</taxon>
        <taxon>Pseudomonadati</taxon>
        <taxon>Bacteroidota</taxon>
        <taxon>Flavobacteriia</taxon>
        <taxon>Flavobacteriales</taxon>
        <taxon>Crocinitomicaceae</taxon>
        <taxon>Brumimicrobium</taxon>
    </lineage>
</organism>
<dbReference type="GO" id="GO:0016747">
    <property type="term" value="F:acyltransferase activity, transferring groups other than amino-acyl groups"/>
    <property type="evidence" value="ECO:0007669"/>
    <property type="project" value="InterPro"/>
</dbReference>
<dbReference type="AlphaFoldDB" id="A0A3E1F205"/>
<evidence type="ECO:0000313" key="4">
    <source>
        <dbReference type="EMBL" id="RFC55783.1"/>
    </source>
</evidence>
<dbReference type="InterPro" id="IPR016181">
    <property type="entry name" value="Acyl_CoA_acyltransferase"/>
</dbReference>
<dbReference type="OrthoDB" id="1450704at2"/>
<keyword evidence="1 4" id="KW-0808">Transferase</keyword>
<accession>A0A3E1F205</accession>
<dbReference type="PANTHER" id="PTHR43877:SF2">
    <property type="entry name" value="AMINOALKYLPHOSPHONATE N-ACETYLTRANSFERASE-RELATED"/>
    <property type="match status" value="1"/>
</dbReference>
<feature type="domain" description="N-acetyltransferase" evidence="3">
    <location>
        <begin position="4"/>
        <end position="155"/>
    </location>
</feature>
<dbReference type="SUPFAM" id="SSF55729">
    <property type="entry name" value="Acyl-CoA N-acyltransferases (Nat)"/>
    <property type="match status" value="1"/>
</dbReference>
<dbReference type="Proteomes" id="UP000257127">
    <property type="component" value="Unassembled WGS sequence"/>
</dbReference>
<reference evidence="4 5" key="1">
    <citation type="submission" date="2018-08" db="EMBL/GenBank/DDBJ databases">
        <title>The draft genome squence of Brumimicrobium sp. N62.</title>
        <authorList>
            <person name="Du Z.-J."/>
            <person name="Luo H.-R."/>
        </authorList>
    </citation>
    <scope>NUCLEOTIDE SEQUENCE [LARGE SCALE GENOMIC DNA]</scope>
    <source>
        <strain evidence="4 5">N62</strain>
    </source>
</reference>
<name>A0A3E1F205_9FLAO</name>
<dbReference type="RefSeq" id="WP_116879618.1">
    <property type="nucleotide sequence ID" value="NZ_QURB01000001.1"/>
</dbReference>
<evidence type="ECO:0000313" key="5">
    <source>
        <dbReference type="Proteomes" id="UP000257127"/>
    </source>
</evidence>
<gene>
    <name evidence="4" type="ORF">DXU93_02275</name>
</gene>
<comment type="caution">
    <text evidence="4">The sequence shown here is derived from an EMBL/GenBank/DDBJ whole genome shotgun (WGS) entry which is preliminary data.</text>
</comment>
<dbReference type="PROSITE" id="PS51186">
    <property type="entry name" value="GNAT"/>
    <property type="match status" value="1"/>
</dbReference>
<protein>
    <submittedName>
        <fullName evidence="4">GNAT family N-acetyltransferase</fullName>
    </submittedName>
</protein>
<proteinExistence type="predicted"/>
<dbReference type="EMBL" id="QURB01000001">
    <property type="protein sequence ID" value="RFC55783.1"/>
    <property type="molecule type" value="Genomic_DNA"/>
</dbReference>
<dbReference type="Pfam" id="PF00583">
    <property type="entry name" value="Acetyltransf_1"/>
    <property type="match status" value="1"/>
</dbReference>
<dbReference type="InterPro" id="IPR000182">
    <property type="entry name" value="GNAT_dom"/>
</dbReference>
<evidence type="ECO:0000256" key="2">
    <source>
        <dbReference type="ARBA" id="ARBA00023315"/>
    </source>
</evidence>
<keyword evidence="5" id="KW-1185">Reference proteome</keyword>
<dbReference type="PANTHER" id="PTHR43877">
    <property type="entry name" value="AMINOALKYLPHOSPHONATE N-ACETYLTRANSFERASE-RELATED-RELATED"/>
    <property type="match status" value="1"/>
</dbReference>
<dbReference type="InterPro" id="IPR050832">
    <property type="entry name" value="Bact_Acetyltransf"/>
</dbReference>